<evidence type="ECO:0000313" key="2">
    <source>
        <dbReference type="Proteomes" id="UP000469185"/>
    </source>
</evidence>
<proteinExistence type="predicted"/>
<reference evidence="1 2" key="1">
    <citation type="submission" date="2020-02" db="EMBL/GenBank/DDBJ databases">
        <authorList>
            <person name="Li X.-J."/>
            <person name="Feng X.-M."/>
        </authorList>
    </citation>
    <scope>NUCLEOTIDE SEQUENCE [LARGE SCALE GENOMIC DNA]</scope>
    <source>
        <strain evidence="1 2">CGMCC 4.7225</strain>
    </source>
</reference>
<name>A0A6N9YU40_9ACTN</name>
<dbReference type="AlphaFoldDB" id="A0A6N9YU40"/>
<keyword evidence="2" id="KW-1185">Reference proteome</keyword>
<evidence type="ECO:0000313" key="1">
    <source>
        <dbReference type="EMBL" id="NED98502.1"/>
    </source>
</evidence>
<protein>
    <recommendedName>
        <fullName evidence="3">DUF305 domain-containing protein</fullName>
    </recommendedName>
</protein>
<comment type="caution">
    <text evidence="1">The sequence shown here is derived from an EMBL/GenBank/DDBJ whole genome shotgun (WGS) entry which is preliminary data.</text>
</comment>
<gene>
    <name evidence="1" type="ORF">G1H11_24700</name>
</gene>
<sequence length="186" mass="19402">MNDRLTPPRRRILAALAGVPLLSLTLTGCTGTPPGKRTLRGAGEEADARVRWHAARTEQNLLVLHAATIARHSELEDAVEPFSSHHRQHVDALVGDGPLPLLARLDVIGSADTGGDVLGRLERLDAELPEVPDDPGQALTAVRAAELAASEAHLTDCLEASSPRLAALLASVAAAEAAHDAGLGAR</sequence>
<dbReference type="RefSeq" id="WP_163821340.1">
    <property type="nucleotide sequence ID" value="NZ_JAAGOB010000023.1"/>
</dbReference>
<evidence type="ECO:0008006" key="3">
    <source>
        <dbReference type="Google" id="ProtNLM"/>
    </source>
</evidence>
<dbReference type="PROSITE" id="PS51257">
    <property type="entry name" value="PROKAR_LIPOPROTEIN"/>
    <property type="match status" value="1"/>
</dbReference>
<dbReference type="EMBL" id="JAAGOB010000023">
    <property type="protein sequence ID" value="NED98502.1"/>
    <property type="molecule type" value="Genomic_DNA"/>
</dbReference>
<accession>A0A6N9YU40</accession>
<organism evidence="1 2">
    <name type="scientific">Phytoactinopolyspora alkaliphila</name>
    <dbReference type="NCBI Taxonomy" id="1783498"/>
    <lineage>
        <taxon>Bacteria</taxon>
        <taxon>Bacillati</taxon>
        <taxon>Actinomycetota</taxon>
        <taxon>Actinomycetes</taxon>
        <taxon>Jiangellales</taxon>
        <taxon>Jiangellaceae</taxon>
        <taxon>Phytoactinopolyspora</taxon>
    </lineage>
</organism>
<dbReference type="Proteomes" id="UP000469185">
    <property type="component" value="Unassembled WGS sequence"/>
</dbReference>